<evidence type="ECO:0000313" key="1">
    <source>
        <dbReference type="EMBL" id="MCC9062768.1"/>
    </source>
</evidence>
<dbReference type="Proteomes" id="UP001430679">
    <property type="component" value="Unassembled WGS sequence"/>
</dbReference>
<protein>
    <recommendedName>
        <fullName evidence="3">Natural product</fullName>
    </recommendedName>
</protein>
<sequence length="69" mass="7279">MLKNILNLEGAQQISANEQKTIQGGQPINPSTCRCFCSTGSASCFTYCPDGSIPGLSEGSTGNCKFPFE</sequence>
<dbReference type="EMBL" id="JAJJMM010000001">
    <property type="protein sequence ID" value="MCC9062768.1"/>
    <property type="molecule type" value="Genomic_DNA"/>
</dbReference>
<name>A0ABS8MBG6_9FLAO</name>
<evidence type="ECO:0008006" key="3">
    <source>
        <dbReference type="Google" id="ProtNLM"/>
    </source>
</evidence>
<dbReference type="RefSeq" id="WP_230034572.1">
    <property type="nucleotide sequence ID" value="NZ_JAJJMM010000001.1"/>
</dbReference>
<proteinExistence type="predicted"/>
<comment type="caution">
    <text evidence="1">The sequence shown here is derived from an EMBL/GenBank/DDBJ whole genome shotgun (WGS) entry which is preliminary data.</text>
</comment>
<accession>A0ABS8MBG6</accession>
<keyword evidence="2" id="KW-1185">Reference proteome</keyword>
<gene>
    <name evidence="1" type="ORF">LNP81_07145</name>
</gene>
<evidence type="ECO:0000313" key="2">
    <source>
        <dbReference type="Proteomes" id="UP001430679"/>
    </source>
</evidence>
<organism evidence="1 2">
    <name type="scientific">Flavobacterium piscisymbiosum</name>
    <dbReference type="NCBI Taxonomy" id="2893753"/>
    <lineage>
        <taxon>Bacteria</taxon>
        <taxon>Pseudomonadati</taxon>
        <taxon>Bacteroidota</taxon>
        <taxon>Flavobacteriia</taxon>
        <taxon>Flavobacteriales</taxon>
        <taxon>Flavobacteriaceae</taxon>
        <taxon>Flavobacterium</taxon>
    </lineage>
</organism>
<reference evidence="1" key="1">
    <citation type="submission" date="2021-11" db="EMBL/GenBank/DDBJ databases">
        <title>Description of novel Flavobacterium species.</title>
        <authorList>
            <person name="Saticioglu I.B."/>
            <person name="Ay H."/>
            <person name="Altun S."/>
            <person name="Duman M."/>
        </authorList>
    </citation>
    <scope>NUCLEOTIDE SEQUENCE</scope>
    <source>
        <strain evidence="1">F-30</strain>
    </source>
</reference>